<feature type="compositionally biased region" description="Low complexity" evidence="19">
    <location>
        <begin position="623"/>
        <end position="635"/>
    </location>
</feature>
<dbReference type="Pfam" id="PF21040">
    <property type="entry name" value="CEP104-like_TOG"/>
    <property type="match status" value="1"/>
</dbReference>
<dbReference type="GO" id="GO:0008017">
    <property type="term" value="F:microtubule binding"/>
    <property type="evidence" value="ECO:0007669"/>
    <property type="project" value="TreeGrafter"/>
</dbReference>
<dbReference type="InterPro" id="IPR057546">
    <property type="entry name" value="HEAT_GCN1"/>
</dbReference>
<dbReference type="GO" id="GO:0040001">
    <property type="term" value="P:establishment of mitotic spindle localization"/>
    <property type="evidence" value="ECO:0007669"/>
    <property type="project" value="TreeGrafter"/>
</dbReference>
<evidence type="ECO:0000256" key="17">
    <source>
        <dbReference type="PROSITE-ProRule" id="PRU00103"/>
    </source>
</evidence>
<accession>A0AA35PJW9</accession>
<feature type="domain" description="TOG" evidence="20">
    <location>
        <begin position="317"/>
        <end position="550"/>
    </location>
</feature>
<feature type="repeat" description="HEAT" evidence="17">
    <location>
        <begin position="168"/>
        <end position="206"/>
    </location>
</feature>
<dbReference type="Pfam" id="PF21041">
    <property type="entry name" value="XMAP215_CLASP_TOG"/>
    <property type="match status" value="1"/>
</dbReference>
<feature type="coiled-coil region" evidence="18">
    <location>
        <begin position="1230"/>
        <end position="1261"/>
    </location>
</feature>
<evidence type="ECO:0000256" key="16">
    <source>
        <dbReference type="ARBA" id="ARBA00023328"/>
    </source>
</evidence>
<dbReference type="GO" id="GO:0005876">
    <property type="term" value="C:spindle microtubule"/>
    <property type="evidence" value="ECO:0007669"/>
    <property type="project" value="TreeGrafter"/>
</dbReference>
<dbReference type="GO" id="GO:0051301">
    <property type="term" value="P:cell division"/>
    <property type="evidence" value="ECO:0007669"/>
    <property type="project" value="UniProtKB-KW"/>
</dbReference>
<keyword evidence="11" id="KW-0498">Mitosis</keyword>
<dbReference type="Gene3D" id="1.25.10.10">
    <property type="entry name" value="Leucine-rich Repeat Variant"/>
    <property type="match status" value="4"/>
</dbReference>
<feature type="compositionally biased region" description="Low complexity" evidence="19">
    <location>
        <begin position="549"/>
        <end position="567"/>
    </location>
</feature>
<dbReference type="InterPro" id="IPR024395">
    <property type="entry name" value="CLASP_N_dom"/>
</dbReference>
<keyword evidence="16" id="KW-0137">Centromere</keyword>
<keyword evidence="13" id="KW-0333">Golgi apparatus</keyword>
<evidence type="ECO:0000256" key="15">
    <source>
        <dbReference type="ARBA" id="ARBA00023306"/>
    </source>
</evidence>
<dbReference type="InterPro" id="IPR016024">
    <property type="entry name" value="ARM-type_fold"/>
</dbReference>
<evidence type="ECO:0000256" key="19">
    <source>
        <dbReference type="SAM" id="MobiDB-lite"/>
    </source>
</evidence>
<evidence type="ECO:0000313" key="22">
    <source>
        <dbReference type="Proteomes" id="UP001178461"/>
    </source>
</evidence>
<dbReference type="SMART" id="SM01349">
    <property type="entry name" value="TOG"/>
    <property type="match status" value="4"/>
</dbReference>
<keyword evidence="10" id="KW-0677">Repeat</keyword>
<dbReference type="FunFam" id="1.25.10.10:FF:000031">
    <property type="entry name" value="CLIP-associating protein 1 isoform 2"/>
    <property type="match status" value="1"/>
</dbReference>
<dbReference type="EMBL" id="OX395137">
    <property type="protein sequence ID" value="CAI5788198.1"/>
    <property type="molecule type" value="Genomic_DNA"/>
</dbReference>
<evidence type="ECO:0000256" key="2">
    <source>
        <dbReference type="ARBA" id="ARBA00004300"/>
    </source>
</evidence>
<feature type="compositionally biased region" description="Basic and acidic residues" evidence="19">
    <location>
        <begin position="1160"/>
        <end position="1176"/>
    </location>
</feature>
<evidence type="ECO:0000256" key="12">
    <source>
        <dbReference type="ARBA" id="ARBA00022838"/>
    </source>
</evidence>
<evidence type="ECO:0000256" key="14">
    <source>
        <dbReference type="ARBA" id="ARBA00023212"/>
    </source>
</evidence>
<evidence type="ECO:0000256" key="1">
    <source>
        <dbReference type="ARBA" id="ARBA00004186"/>
    </source>
</evidence>
<dbReference type="InterPro" id="IPR048491">
    <property type="entry name" value="XMAP215_CLASP_TOG"/>
</dbReference>
<evidence type="ECO:0000256" key="3">
    <source>
        <dbReference type="ARBA" id="ARBA00004601"/>
    </source>
</evidence>
<dbReference type="GO" id="GO:0090307">
    <property type="term" value="P:mitotic spindle assembly"/>
    <property type="evidence" value="ECO:0007669"/>
    <property type="project" value="TreeGrafter"/>
</dbReference>
<dbReference type="PANTHER" id="PTHR21567">
    <property type="entry name" value="CLASP"/>
    <property type="match status" value="1"/>
</dbReference>
<evidence type="ECO:0000256" key="8">
    <source>
        <dbReference type="ARBA" id="ARBA00022618"/>
    </source>
</evidence>
<keyword evidence="6" id="KW-0158">Chromosome</keyword>
<dbReference type="PROSITE" id="PS50077">
    <property type="entry name" value="HEAT_REPEAT"/>
    <property type="match status" value="1"/>
</dbReference>
<dbReference type="Proteomes" id="UP001178461">
    <property type="component" value="Chromosome 12"/>
</dbReference>
<feature type="region of interest" description="Disordered" evidence="19">
    <location>
        <begin position="1160"/>
        <end position="1179"/>
    </location>
</feature>
<feature type="compositionally biased region" description="Polar residues" evidence="19">
    <location>
        <begin position="571"/>
        <end position="580"/>
    </location>
</feature>
<dbReference type="InterPro" id="IPR034085">
    <property type="entry name" value="TOG"/>
</dbReference>
<keyword evidence="12" id="KW-0995">Kinetochore</keyword>
<feature type="domain" description="TOG" evidence="20">
    <location>
        <begin position="7"/>
        <end position="232"/>
    </location>
</feature>
<feature type="compositionally biased region" description="Polar residues" evidence="19">
    <location>
        <begin position="1107"/>
        <end position="1126"/>
    </location>
</feature>
<dbReference type="GO" id="GO:0045180">
    <property type="term" value="C:basal cortex"/>
    <property type="evidence" value="ECO:0007669"/>
    <property type="project" value="TreeGrafter"/>
</dbReference>
<dbReference type="GO" id="GO:0000776">
    <property type="term" value="C:kinetochore"/>
    <property type="evidence" value="ECO:0007669"/>
    <property type="project" value="UniProtKB-KW"/>
</dbReference>
<name>A0AA35PJW9_9SAUR</name>
<dbReference type="PANTHER" id="PTHR21567:SF30">
    <property type="entry name" value="CLIP-ASSOCIATING PROTEIN 2"/>
    <property type="match status" value="1"/>
</dbReference>
<protein>
    <submittedName>
        <fullName evidence="21">CLIP-associating protein 2 isoform X21</fullName>
    </submittedName>
</protein>
<evidence type="ECO:0000256" key="4">
    <source>
        <dbReference type="ARBA" id="ARBA00004629"/>
    </source>
</evidence>
<keyword evidence="18" id="KW-0175">Coiled coil</keyword>
<feature type="region of interest" description="Disordered" evidence="19">
    <location>
        <begin position="1081"/>
        <end position="1132"/>
    </location>
</feature>
<evidence type="ECO:0000256" key="18">
    <source>
        <dbReference type="SAM" id="Coils"/>
    </source>
</evidence>
<feature type="region of interest" description="Disordered" evidence="19">
    <location>
        <begin position="547"/>
        <end position="701"/>
    </location>
</feature>
<feature type="compositionally biased region" description="Low complexity" evidence="19">
    <location>
        <begin position="677"/>
        <end position="701"/>
    </location>
</feature>
<evidence type="ECO:0000256" key="13">
    <source>
        <dbReference type="ARBA" id="ARBA00023034"/>
    </source>
</evidence>
<keyword evidence="7" id="KW-0963">Cytoplasm</keyword>
<evidence type="ECO:0000256" key="10">
    <source>
        <dbReference type="ARBA" id="ARBA00022737"/>
    </source>
</evidence>
<dbReference type="SUPFAM" id="SSF48371">
    <property type="entry name" value="ARM repeat"/>
    <property type="match status" value="2"/>
</dbReference>
<dbReference type="GO" id="GO:0005881">
    <property type="term" value="C:cytoplasmic microtubule"/>
    <property type="evidence" value="ECO:0007669"/>
    <property type="project" value="TreeGrafter"/>
</dbReference>
<evidence type="ECO:0000256" key="5">
    <source>
        <dbReference type="ARBA" id="ARBA00009549"/>
    </source>
</evidence>
<evidence type="ECO:0000256" key="9">
    <source>
        <dbReference type="ARBA" id="ARBA00022701"/>
    </source>
</evidence>
<dbReference type="GO" id="GO:0007026">
    <property type="term" value="P:negative regulation of microtubule depolymerization"/>
    <property type="evidence" value="ECO:0007669"/>
    <property type="project" value="UniProtKB-ARBA"/>
</dbReference>
<dbReference type="Pfam" id="PF12348">
    <property type="entry name" value="CLASP_N"/>
    <property type="match status" value="1"/>
</dbReference>
<feature type="compositionally biased region" description="Gly residues" evidence="19">
    <location>
        <begin position="280"/>
        <end position="296"/>
    </location>
</feature>
<evidence type="ECO:0000313" key="21">
    <source>
        <dbReference type="EMBL" id="CAI5788198.1"/>
    </source>
</evidence>
<dbReference type="InterPro" id="IPR021133">
    <property type="entry name" value="HEAT_type_2"/>
</dbReference>
<keyword evidence="9" id="KW-0493">Microtubule</keyword>
<evidence type="ECO:0000256" key="7">
    <source>
        <dbReference type="ARBA" id="ARBA00022490"/>
    </source>
</evidence>
<comment type="subcellular location">
    <subcellularLocation>
        <location evidence="4">Chromosome</location>
        <location evidence="4">Centromere</location>
        <location evidence="4">Kinetochore</location>
    </subcellularLocation>
    <subcellularLocation>
        <location evidence="2">Cytoplasm</location>
        <location evidence="2">Cytoskeleton</location>
        <location evidence="2">Microtubule organizing center</location>
        <location evidence="2">Centrosome</location>
    </subcellularLocation>
    <subcellularLocation>
        <location evidence="1">Cytoplasm</location>
        <location evidence="1">Cytoskeleton</location>
        <location evidence="1">Spindle</location>
    </subcellularLocation>
    <subcellularLocation>
        <location evidence="3">Golgi apparatus</location>
        <location evidence="3">trans-Golgi network</location>
    </subcellularLocation>
</comment>
<organism evidence="21 22">
    <name type="scientific">Podarcis lilfordi</name>
    <name type="common">Lilford's wall lizard</name>
    <dbReference type="NCBI Taxonomy" id="74358"/>
    <lineage>
        <taxon>Eukaryota</taxon>
        <taxon>Metazoa</taxon>
        <taxon>Chordata</taxon>
        <taxon>Craniata</taxon>
        <taxon>Vertebrata</taxon>
        <taxon>Euteleostomi</taxon>
        <taxon>Lepidosauria</taxon>
        <taxon>Squamata</taxon>
        <taxon>Bifurcata</taxon>
        <taxon>Unidentata</taxon>
        <taxon>Episquamata</taxon>
        <taxon>Laterata</taxon>
        <taxon>Lacertibaenia</taxon>
        <taxon>Lacertidae</taxon>
        <taxon>Podarcis</taxon>
    </lineage>
</organism>
<dbReference type="FunFam" id="1.25.10.10:FF:000005">
    <property type="entry name" value="CLIP-associating protein 1 isoform 2"/>
    <property type="match status" value="1"/>
</dbReference>
<reference evidence="21" key="1">
    <citation type="submission" date="2022-12" db="EMBL/GenBank/DDBJ databases">
        <authorList>
            <person name="Alioto T."/>
            <person name="Alioto T."/>
            <person name="Gomez Garrido J."/>
        </authorList>
    </citation>
    <scope>NUCLEOTIDE SEQUENCE</scope>
</reference>
<feature type="domain" description="TOG" evidence="20">
    <location>
        <begin position="1222"/>
        <end position="1453"/>
    </location>
</feature>
<evidence type="ECO:0000256" key="6">
    <source>
        <dbReference type="ARBA" id="ARBA00022454"/>
    </source>
</evidence>
<feature type="domain" description="TOG" evidence="20">
    <location>
        <begin position="852"/>
        <end position="1089"/>
    </location>
</feature>
<keyword evidence="8" id="KW-0132">Cell division</keyword>
<keyword evidence="14" id="KW-0206">Cytoskeleton</keyword>
<sequence length="1464" mass="160769">MEHSRMDYFCDQVPQKDVGRRMQVGQEFLEYLNDPSVSTDLEQDQQRLDKVIDELTGWVNSSNYKVSLLGLDLLGAFVDRLSGRFKSYIGPVLIVLMDRMGDAKDQVRDQAQNLALKLMDQAAQPMFVWERLVAGFKHKNYRSREGVCLCLIATLNTFGAQSLILNKLVPHLCILSGDSNSQVRDAAILAIVEIYRHVGEKVRVDLNKRGLPSARLQTIFMKFDEVKNGGNMISSNFSDKSFDDEESVDGNRPSSAASAFKVPAAKKPATPSNTSRKPGSAGGPKVGGTTKEGGAGAVDEDDFIKAFTDVPTVQIYSSRELEETLNKIREILSDDKHDWDQRASALKKVRSLLVAGAAQYDGFFQHLRLLDGAFKLSAKDLRSQVVREACITVAHLSTVLGNKFDHGAESIVPTLFNLVPNSAKVMATSGCAAIRFIIRHTHVPRLIPLITSNCTSKSVAVRRRSFEFLDLLLQEWQTHSLERHAAVLVETIKKGIHDADAEARVEARKTYLGLRNHFPGEAEVLYNNLEPSYQRSLHTYLKNSGSIASLPQSDRSSSSSQESLNRPFASKWSTSGSTTMAGRVAGTTKSVPSPGMLQRSRSDIDVNAAAGAKARHAAGQPTGAGRLAAAGLPPGSYASLEDTSDKMDGRVRTKLSAPSIGMGNSKTDSRGRSRTKVVSQSQPGSRSGSPGRVLTTTTLSTMNTGVQRVLVSHATAQKRSKIPRSQGCSREASPSRLSVARGSRIPRPSVSQGCSREASRESSRDTSPVRSFAPLGTGFGISQSSRLSSSVSAMRVLNTGSDVEEAVADALKKPVRRRYESYGMYSDDDANSDASSACSERSYSSRNGTIPTYMRQTEDVAEVLNRCASSNWSERKEGLLGLQNLLKNQRTLSRVELKRLCEIFTRMFADPHSKVFSMFLETLVDFIQVHKEDLQDWLFVLLTQLLKKMGADLLGSVQAKVQKALDVTRESFPNELQFNILMRFTVDQTQTPSLKVKVAILKYIETLAQQMDPGDFINSSETRLAVSRIITWTTEPKSSDVRKAAQSVLISLFELNTPEFTMLLGALPKTFQDGATKLLHNHLRNTGNGGQGSMGSPLTRPVPRSPASWSSPITSPTNTSQNTLSPSAFDYDTENMNSEDIYSSLRGVTEAIQNFSFRSQEDMNEPMKRDPKKEDGDSICSGSGIVDLRAGGGATDTGRTALDNKTSLLNTMPSHSSPRSQHPLDHSDLVAELLKELSNHNERVEERKAALYELMKLTQEESFGVWDEHFKTILLLLLETLGDKEHAIRALALKVLREILRHQPARFRNYAELTIMKTLEAHKDPHKEVVRSAEEAATMLATSISPDQCIKVLCPIIQTADYPINLAAIKMQTKVIERVPKETLAQLLPEIVPGLIQGYDNSESSVRKACVFCLVAIHAVIGDELKPHLSQLTGSKMKLLNLYIKRAQTGSGAGDSAADVPGQS</sequence>
<evidence type="ECO:0000256" key="11">
    <source>
        <dbReference type="ARBA" id="ARBA00022776"/>
    </source>
</evidence>
<dbReference type="FunFam" id="1.25.10.10:FF:000006">
    <property type="entry name" value="CLIP-associating protein 1 isoform 2"/>
    <property type="match status" value="1"/>
</dbReference>
<feature type="region of interest" description="Disordered" evidence="19">
    <location>
        <begin position="713"/>
        <end position="776"/>
    </location>
</feature>
<dbReference type="FunFam" id="1.25.10.10:FF:000001">
    <property type="entry name" value="CLIP-associating protein 1 isoform 2"/>
    <property type="match status" value="1"/>
</dbReference>
<keyword evidence="15" id="KW-0131">Cell cycle</keyword>
<dbReference type="Pfam" id="PF23271">
    <property type="entry name" value="HEAT_GCN1"/>
    <property type="match status" value="1"/>
</dbReference>
<dbReference type="InterPro" id="IPR011989">
    <property type="entry name" value="ARM-like"/>
</dbReference>
<proteinExistence type="inferred from homology"/>
<keyword evidence="22" id="KW-1185">Reference proteome</keyword>
<dbReference type="GO" id="GO:0005794">
    <property type="term" value="C:Golgi apparatus"/>
    <property type="evidence" value="ECO:0007669"/>
    <property type="project" value="UniProtKB-SubCell"/>
</dbReference>
<evidence type="ECO:0000259" key="20">
    <source>
        <dbReference type="SMART" id="SM01349"/>
    </source>
</evidence>
<dbReference type="GO" id="GO:0072686">
    <property type="term" value="C:mitotic spindle"/>
    <property type="evidence" value="ECO:0007669"/>
    <property type="project" value="TreeGrafter"/>
</dbReference>
<gene>
    <name evidence="21" type="ORF">PODLI_1B006558</name>
</gene>
<dbReference type="GO" id="GO:0005813">
    <property type="term" value="C:centrosome"/>
    <property type="evidence" value="ECO:0007669"/>
    <property type="project" value="UniProtKB-SubCell"/>
</dbReference>
<dbReference type="GO" id="GO:0030010">
    <property type="term" value="P:establishment of cell polarity"/>
    <property type="evidence" value="ECO:0007669"/>
    <property type="project" value="UniProtKB-ARBA"/>
</dbReference>
<feature type="region of interest" description="Disordered" evidence="19">
    <location>
        <begin position="237"/>
        <end position="296"/>
    </location>
</feature>
<comment type="similarity">
    <text evidence="5">Belongs to the CLASP family.</text>
</comment>